<dbReference type="NCBIfam" id="TIGR01484">
    <property type="entry name" value="HAD-SF-IIB"/>
    <property type="match status" value="1"/>
</dbReference>
<dbReference type="SFLD" id="SFLDG01144">
    <property type="entry name" value="C2.B.4:_PGP_Like"/>
    <property type="match status" value="1"/>
</dbReference>
<dbReference type="Pfam" id="PF08282">
    <property type="entry name" value="Hydrolase_3"/>
    <property type="match status" value="1"/>
</dbReference>
<dbReference type="Proteomes" id="UP001141933">
    <property type="component" value="Unassembled WGS sequence"/>
</dbReference>
<keyword evidence="2" id="KW-1185">Reference proteome</keyword>
<dbReference type="RefSeq" id="WP_269877765.1">
    <property type="nucleotide sequence ID" value="NZ_JAPZVM010000004.1"/>
</dbReference>
<dbReference type="EMBL" id="JAPZVM010000004">
    <property type="protein sequence ID" value="MCZ8372368.1"/>
    <property type="molecule type" value="Genomic_DNA"/>
</dbReference>
<dbReference type="SUPFAM" id="SSF56784">
    <property type="entry name" value="HAD-like"/>
    <property type="match status" value="1"/>
</dbReference>
<dbReference type="NCBIfam" id="TIGR00099">
    <property type="entry name" value="Cof-subfamily"/>
    <property type="match status" value="1"/>
</dbReference>
<dbReference type="GO" id="GO:0016787">
    <property type="term" value="F:hydrolase activity"/>
    <property type="evidence" value="ECO:0007669"/>
    <property type="project" value="UniProtKB-KW"/>
</dbReference>
<dbReference type="PANTHER" id="PTHR10000:SF25">
    <property type="entry name" value="PHOSPHATASE YKRA-RELATED"/>
    <property type="match status" value="1"/>
</dbReference>
<comment type="caution">
    <text evidence="1">The sequence shown here is derived from an EMBL/GenBank/DDBJ whole genome shotgun (WGS) entry which is preliminary data.</text>
</comment>
<dbReference type="SFLD" id="SFLDG01140">
    <property type="entry name" value="C2.B:_Phosphomannomutase_and_P"/>
    <property type="match status" value="1"/>
</dbReference>
<keyword evidence="1" id="KW-0378">Hydrolase</keyword>
<gene>
    <name evidence="1" type="ORF">O6P32_06540</name>
</gene>
<dbReference type="Gene3D" id="3.30.1240.10">
    <property type="match status" value="1"/>
</dbReference>
<name>A0ABT4PH41_9BACT</name>
<dbReference type="SFLD" id="SFLDS00003">
    <property type="entry name" value="Haloacid_Dehalogenase"/>
    <property type="match status" value="1"/>
</dbReference>
<organism evidence="1 2">
    <name type="scientific">Phocaeicola acetigenes</name>
    <dbReference type="NCBI Taxonomy" id="3016083"/>
    <lineage>
        <taxon>Bacteria</taxon>
        <taxon>Pseudomonadati</taxon>
        <taxon>Bacteroidota</taxon>
        <taxon>Bacteroidia</taxon>
        <taxon>Bacteroidales</taxon>
        <taxon>Bacteroidaceae</taxon>
        <taxon>Phocaeicola</taxon>
    </lineage>
</organism>
<protein>
    <submittedName>
        <fullName evidence="1">Cof-type HAD-IIB family hydrolase</fullName>
    </submittedName>
</protein>
<evidence type="ECO:0000313" key="1">
    <source>
        <dbReference type="EMBL" id="MCZ8372368.1"/>
    </source>
</evidence>
<dbReference type="PROSITE" id="PS01229">
    <property type="entry name" value="COF_2"/>
    <property type="match status" value="1"/>
</dbReference>
<proteinExistence type="predicted"/>
<dbReference type="InterPro" id="IPR006379">
    <property type="entry name" value="HAD-SF_hydro_IIB"/>
</dbReference>
<accession>A0ABT4PH41</accession>
<dbReference type="PANTHER" id="PTHR10000">
    <property type="entry name" value="PHOSPHOSERINE PHOSPHATASE"/>
    <property type="match status" value="1"/>
</dbReference>
<dbReference type="InterPro" id="IPR000150">
    <property type="entry name" value="Cof"/>
</dbReference>
<sequence length="260" mass="27893">MKVKAIFLDVDGTLISFKTHKIPQTTIDALTKVHEKGMKIIIATGRGATDLLELEAIPYDAVVSLNGSRCVLRDGTEIISYPIGREDFHTVLHLAEQYGFPLALEVEKGILVNYVNDTVIALSELTNHPVPQVVDIVSEFDACTCCQLCIYCGEEVEKEIMNQLPGLAVSRWNPYFADVNATGVNKASGMADVAACLGFSLDESMAFGDGGNDIPMLKAAGIGIAMGGASSRVKECADFITDDVDEDGILHALVHFGIIG</sequence>
<reference evidence="1" key="1">
    <citation type="submission" date="2022-12" db="EMBL/GenBank/DDBJ databases">
        <title>Phocaeicola acetigenes sp. nov., isolated feces from a healthy human.</title>
        <authorList>
            <person name="Do H."/>
            <person name="Ha Y.B."/>
            <person name="Kim J.-S."/>
            <person name="Suh M.K."/>
            <person name="Kim H.S."/>
            <person name="Lee J.-S."/>
        </authorList>
    </citation>
    <scope>NUCLEOTIDE SEQUENCE</scope>
    <source>
        <strain evidence="1">KGMB11183</strain>
    </source>
</reference>
<dbReference type="InterPro" id="IPR036412">
    <property type="entry name" value="HAD-like_sf"/>
</dbReference>
<dbReference type="Gene3D" id="3.40.50.1000">
    <property type="entry name" value="HAD superfamily/HAD-like"/>
    <property type="match status" value="1"/>
</dbReference>
<dbReference type="InterPro" id="IPR023214">
    <property type="entry name" value="HAD_sf"/>
</dbReference>
<evidence type="ECO:0000313" key="2">
    <source>
        <dbReference type="Proteomes" id="UP001141933"/>
    </source>
</evidence>